<dbReference type="Pfam" id="PF00143">
    <property type="entry name" value="Interferon"/>
    <property type="match status" value="1"/>
</dbReference>
<dbReference type="SUPFAM" id="SSF47266">
    <property type="entry name" value="4-helical cytokines"/>
    <property type="match status" value="1"/>
</dbReference>
<dbReference type="GO" id="GO:0051607">
    <property type="term" value="P:defense response to virus"/>
    <property type="evidence" value="ECO:0007669"/>
    <property type="project" value="UniProtKB-KW"/>
</dbReference>
<dbReference type="GO" id="GO:0005125">
    <property type="term" value="F:cytokine activity"/>
    <property type="evidence" value="ECO:0007669"/>
    <property type="project" value="UniProtKB-KW"/>
</dbReference>
<evidence type="ECO:0000256" key="2">
    <source>
        <dbReference type="ARBA" id="ARBA00011033"/>
    </source>
</evidence>
<evidence type="ECO:0000256" key="4">
    <source>
        <dbReference type="ARBA" id="ARBA00022525"/>
    </source>
</evidence>
<evidence type="ECO:0000256" key="1">
    <source>
        <dbReference type="ARBA" id="ARBA00004613"/>
    </source>
</evidence>
<name>A0A7R8C3K6_MOUSE</name>
<dbReference type="InterPro" id="IPR000471">
    <property type="entry name" value="Interferon_alpha/beta/delta"/>
</dbReference>
<keyword evidence="8" id="KW-0732">Signal</keyword>
<evidence type="ECO:0000313" key="9">
    <source>
        <dbReference type="EMBL" id="CAB0000165.1"/>
    </source>
</evidence>
<dbReference type="AlphaFoldDB" id="A0A7R8C3K6"/>
<keyword evidence="6" id="KW-1015">Disulfide bond</keyword>
<dbReference type="GO" id="GO:0005615">
    <property type="term" value="C:extracellular space"/>
    <property type="evidence" value="ECO:0007669"/>
    <property type="project" value="UniProtKB-KW"/>
</dbReference>
<feature type="chain" id="PRO_5030799470" evidence="8">
    <location>
        <begin position="22"/>
        <end position="231"/>
    </location>
</feature>
<keyword evidence="3 7" id="KW-0202">Cytokine</keyword>
<feature type="signal peptide" evidence="8">
    <location>
        <begin position="1"/>
        <end position="21"/>
    </location>
</feature>
<dbReference type="EMBL" id="LR761003">
    <property type="protein sequence ID" value="CAB0000165.1"/>
    <property type="molecule type" value="Genomic_DNA"/>
</dbReference>
<reference evidence="9" key="1">
    <citation type="journal article" date="2020" name="Genomics">
        <title>Comparative genomic analysis of eutherian interferon genes.</title>
        <authorList>
            <person name="Premzl M."/>
        </authorList>
    </citation>
    <scope>NUCLEOTIDE SEQUENCE</scope>
</reference>
<organism evidence="9">
    <name type="scientific">Mus musculus</name>
    <name type="common">Mouse</name>
    <dbReference type="NCBI Taxonomy" id="10090"/>
    <lineage>
        <taxon>Eukaryota</taxon>
        <taxon>Metazoa</taxon>
        <taxon>Chordata</taxon>
        <taxon>Craniata</taxon>
        <taxon>Vertebrata</taxon>
        <taxon>Euteleostomi</taxon>
        <taxon>Mammalia</taxon>
        <taxon>Eutheria</taxon>
        <taxon>Euarchontoglires</taxon>
        <taxon>Glires</taxon>
        <taxon>Rodentia</taxon>
        <taxon>Myomorpha</taxon>
        <taxon>Muroidea</taxon>
        <taxon>Muridae</taxon>
        <taxon>Murinae</taxon>
        <taxon>Mus</taxon>
        <taxon>Mus</taxon>
    </lineage>
</organism>
<evidence type="ECO:0000256" key="5">
    <source>
        <dbReference type="ARBA" id="ARBA00023118"/>
    </source>
</evidence>
<proteinExistence type="inferred from homology"/>
<dbReference type="SMART" id="SM00076">
    <property type="entry name" value="IFabd"/>
    <property type="match status" value="1"/>
</dbReference>
<dbReference type="GO" id="GO:0005126">
    <property type="term" value="F:cytokine receptor binding"/>
    <property type="evidence" value="ECO:0007669"/>
    <property type="project" value="InterPro"/>
</dbReference>
<gene>
    <name evidence="9" type="primary">If1ha3</name>
</gene>
<evidence type="ECO:0000256" key="3">
    <source>
        <dbReference type="ARBA" id="ARBA00022514"/>
    </source>
</evidence>
<dbReference type="PANTHER" id="PTHR11691:SF37">
    <property type="entry name" value="INTERFERON OMEGA-1"/>
    <property type="match status" value="1"/>
</dbReference>
<comment type="similarity">
    <text evidence="2 7">Belongs to the alpha/beta interferon family.</text>
</comment>
<dbReference type="PRINTS" id="PR00266">
    <property type="entry name" value="INTERFERONAB"/>
</dbReference>
<evidence type="ECO:0000256" key="7">
    <source>
        <dbReference type="RuleBase" id="RU000436"/>
    </source>
</evidence>
<dbReference type="InterPro" id="IPR009079">
    <property type="entry name" value="4_helix_cytokine-like_core"/>
</dbReference>
<comment type="subcellular location">
    <subcellularLocation>
        <location evidence="1">Secreted</location>
    </subcellularLocation>
</comment>
<dbReference type="Gene3D" id="1.20.1250.10">
    <property type="match status" value="1"/>
</dbReference>
<keyword evidence="4" id="KW-0964">Secreted</keyword>
<keyword evidence="5 7" id="KW-0051">Antiviral defense</keyword>
<protein>
    <submittedName>
        <fullName evidence="9">Interferon 1ha3</fullName>
    </submittedName>
</protein>
<evidence type="ECO:0000256" key="6">
    <source>
        <dbReference type="ARBA" id="ARBA00023157"/>
    </source>
</evidence>
<sequence length="231" mass="26413">MLPVHLFLVGGVMLSCSPASSLDSGKSGSLHLERCETARFLAELRSVPGHQCLRDRTDFPCPWKEGTNITPMTLGETTSCYSQSLRQVLHLFDTEASRAAWHERALDQLLSSLWRELQVLKRPREQGQSCPLPFALAIRTYFRGFFRYLKAKAHSACSWEIVRVQLSWARSTRPARTTLQQDPSAHVYWESLIAEAKRLRAQNLCCFYRPRRGVSHTRIGYPLSLICMFLI</sequence>
<evidence type="ECO:0000256" key="8">
    <source>
        <dbReference type="SAM" id="SignalP"/>
    </source>
</evidence>
<dbReference type="PANTHER" id="PTHR11691">
    <property type="entry name" value="TYPE I INTERFERON"/>
    <property type="match status" value="1"/>
</dbReference>
<accession>A0A7R8C3K6</accession>